<keyword evidence="3" id="KW-1185">Reference proteome</keyword>
<protein>
    <submittedName>
        <fullName evidence="2">Uncharacterized protein</fullName>
    </submittedName>
</protein>
<keyword evidence="1" id="KW-1133">Transmembrane helix</keyword>
<feature type="transmembrane region" description="Helical" evidence="1">
    <location>
        <begin position="80"/>
        <end position="98"/>
    </location>
</feature>
<gene>
    <name evidence="2" type="ORF">PR017_13605</name>
</gene>
<evidence type="ECO:0000256" key="1">
    <source>
        <dbReference type="SAM" id="Phobius"/>
    </source>
</evidence>
<feature type="transmembrane region" description="Helical" evidence="1">
    <location>
        <begin position="48"/>
        <end position="68"/>
    </location>
</feature>
<reference evidence="2 3" key="1">
    <citation type="journal article" date="2018" name="Sci. Rep.">
        <title>Rhizobium tumorigenes sp. nov., a novel plant tumorigenic bacterium isolated from cane gall tumors on thornless blackberry.</title>
        <authorList>
            <person name="Kuzmanovi N."/>
            <person name="Smalla K."/>
            <person name="Gronow S."/>
            <person name="PuBawska J."/>
        </authorList>
    </citation>
    <scope>NUCLEOTIDE SEQUENCE [LARGE SCALE GENOMIC DNA]</scope>
    <source>
        <strain evidence="2 3">1078</strain>
    </source>
</reference>
<dbReference type="EMBL" id="CP117255">
    <property type="protein sequence ID" value="WFR94833.1"/>
    <property type="molecule type" value="Genomic_DNA"/>
</dbReference>
<dbReference type="RefSeq" id="WP_111219998.1">
    <property type="nucleotide sequence ID" value="NZ_CP117255.1"/>
</dbReference>
<dbReference type="Proteomes" id="UP000249499">
    <property type="component" value="Chromosome"/>
</dbReference>
<dbReference type="KEGG" id="rtu:PR017_13605"/>
<keyword evidence="1" id="KW-0812">Transmembrane</keyword>
<name>A0AAF1KET5_9HYPH</name>
<evidence type="ECO:0000313" key="3">
    <source>
        <dbReference type="Proteomes" id="UP000249499"/>
    </source>
</evidence>
<keyword evidence="1" id="KW-0472">Membrane</keyword>
<proteinExistence type="predicted"/>
<organism evidence="2 3">
    <name type="scientific">Rhizobium tumorigenes</name>
    <dbReference type="NCBI Taxonomy" id="2041385"/>
    <lineage>
        <taxon>Bacteria</taxon>
        <taxon>Pseudomonadati</taxon>
        <taxon>Pseudomonadota</taxon>
        <taxon>Alphaproteobacteria</taxon>
        <taxon>Hyphomicrobiales</taxon>
        <taxon>Rhizobiaceae</taxon>
        <taxon>Rhizobium/Agrobacterium group</taxon>
        <taxon>Rhizobium</taxon>
    </lineage>
</organism>
<sequence>MLNNFSWLSTAVETARHVVATKLQSSIFLPQTTEVSEWSPMTNSRKDLFFALAMIVAGTAAFFLFLYLAGIDPDEQSLGVMEWVIAGILIGPGFGYLLKWSSKRGKKNDG</sequence>
<accession>A0AAF1KET5</accession>
<dbReference type="AlphaFoldDB" id="A0AAF1KET5"/>
<reference evidence="3" key="2">
    <citation type="journal article" date="2023" name="MicrobiologyOpen">
        <title>Genomics of the tumorigenes clade of the family Rhizobiaceae and description of Rhizobium rhododendri sp. nov.</title>
        <authorList>
            <person name="Kuzmanovic N."/>
            <person name="diCenzo G.C."/>
            <person name="Bunk B."/>
            <person name="Sproeer C."/>
            <person name="Fruehling A."/>
            <person name="Neumann-Schaal M."/>
            <person name="Overmann J."/>
            <person name="Smalla K."/>
        </authorList>
    </citation>
    <scope>NUCLEOTIDE SEQUENCE [LARGE SCALE GENOMIC DNA]</scope>
    <source>
        <strain evidence="3">1078</strain>
    </source>
</reference>
<evidence type="ECO:0000313" key="2">
    <source>
        <dbReference type="EMBL" id="WFR94833.1"/>
    </source>
</evidence>